<dbReference type="RefSeq" id="WP_175104370.1">
    <property type="nucleotide sequence ID" value="NZ_CADIKM010000006.1"/>
</dbReference>
<dbReference type="AlphaFoldDB" id="A0A6S7BA87"/>
<evidence type="ECO:0000313" key="2">
    <source>
        <dbReference type="EMBL" id="CAB3784185.1"/>
    </source>
</evidence>
<proteinExistence type="predicted"/>
<gene>
    <name evidence="2" type="ORF">LMG28138_01758</name>
</gene>
<evidence type="ECO:0008006" key="4">
    <source>
        <dbReference type="Google" id="ProtNLM"/>
    </source>
</evidence>
<dbReference type="EMBL" id="CADIKM010000006">
    <property type="protein sequence ID" value="CAB3784185.1"/>
    <property type="molecule type" value="Genomic_DNA"/>
</dbReference>
<reference evidence="2 3" key="1">
    <citation type="submission" date="2020-04" db="EMBL/GenBank/DDBJ databases">
        <authorList>
            <person name="De Canck E."/>
        </authorList>
    </citation>
    <scope>NUCLEOTIDE SEQUENCE [LARGE SCALE GENOMIC DNA]</scope>
    <source>
        <strain evidence="2 3">LMG 28138</strain>
    </source>
</reference>
<protein>
    <recommendedName>
        <fullName evidence="4">Lipoprotein</fullName>
    </recommendedName>
</protein>
<sequence length="68" mass="6900">MIRVALAALLLSGCAVVEHAQVLPTLGPDAELGCCVLLVEPNRSTSLSLAVNKGAEGVAVKVGATVRF</sequence>
<feature type="signal peptide" evidence="1">
    <location>
        <begin position="1"/>
        <end position="20"/>
    </location>
</feature>
<accession>A0A6S7BA87</accession>
<keyword evidence="1" id="KW-0732">Signal</keyword>
<organism evidence="2 3">
    <name type="scientific">Pararobbsia alpina</name>
    <dbReference type="NCBI Taxonomy" id="621374"/>
    <lineage>
        <taxon>Bacteria</taxon>
        <taxon>Pseudomonadati</taxon>
        <taxon>Pseudomonadota</taxon>
        <taxon>Betaproteobacteria</taxon>
        <taxon>Burkholderiales</taxon>
        <taxon>Burkholderiaceae</taxon>
        <taxon>Pararobbsia</taxon>
    </lineage>
</organism>
<keyword evidence="3" id="KW-1185">Reference proteome</keyword>
<evidence type="ECO:0000256" key="1">
    <source>
        <dbReference type="SAM" id="SignalP"/>
    </source>
</evidence>
<feature type="chain" id="PRO_5028883928" description="Lipoprotein" evidence="1">
    <location>
        <begin position="21"/>
        <end position="68"/>
    </location>
</feature>
<dbReference type="Proteomes" id="UP000494115">
    <property type="component" value="Unassembled WGS sequence"/>
</dbReference>
<evidence type="ECO:0000313" key="3">
    <source>
        <dbReference type="Proteomes" id="UP000494115"/>
    </source>
</evidence>
<name>A0A6S7BA87_9BURK</name>